<protein>
    <submittedName>
        <fullName evidence="2">Uncharacterized protein</fullName>
    </submittedName>
</protein>
<dbReference type="SUPFAM" id="SSF69360">
    <property type="entry name" value="Cell wall binding repeat"/>
    <property type="match status" value="1"/>
</dbReference>
<reference evidence="2" key="1">
    <citation type="submission" date="2021-10" db="EMBL/GenBank/DDBJ databases">
        <title>Anaerobic single-cell dispensing facilitates the cultivation of human gut bacteria.</title>
        <authorList>
            <person name="Afrizal A."/>
        </authorList>
    </citation>
    <scope>NUCLEOTIDE SEQUENCE</scope>
    <source>
        <strain evidence="2">CLA-AA-H204</strain>
    </source>
</reference>
<gene>
    <name evidence="2" type="ORF">LKD47_10620</name>
</gene>
<accession>A0AAW4WD74</accession>
<dbReference type="Proteomes" id="UP001198893">
    <property type="component" value="Unassembled WGS sequence"/>
</dbReference>
<sequence length="224" mass="25667">MKKQFMKKHFWKTAACLGLMAVTLAGSNKITAEAHTAHIMGELKTENGVQYLYSEGQKVINDFVFDGTYTYYAQADGTPMKDRLSYHPDGEHIIYFDENGHEVFNKFQYCEAVGYTCYFDSQGYIYKDQITFVDSVPYYLNANGKMEDSGWFYFANGKDCGFADTDGTLRNNGFSYDPWGRVVFYNWNGIVARGIISDGVYLYNMDYYDGHFLDGFSIEDVLPN</sequence>
<comment type="caution">
    <text evidence="2">The sequence shown here is derived from an EMBL/GenBank/DDBJ whole genome shotgun (WGS) entry which is preliminary data.</text>
</comment>
<feature type="signal peptide" evidence="1">
    <location>
        <begin position="1"/>
        <end position="25"/>
    </location>
</feature>
<organism evidence="2 3">
    <name type="scientific">Roseburia amylophila</name>
    <dbReference type="NCBI Taxonomy" id="2981794"/>
    <lineage>
        <taxon>Bacteria</taxon>
        <taxon>Bacillati</taxon>
        <taxon>Bacillota</taxon>
        <taxon>Clostridia</taxon>
        <taxon>Lachnospirales</taxon>
        <taxon>Lachnospiraceae</taxon>
        <taxon>Roseburia</taxon>
    </lineage>
</organism>
<evidence type="ECO:0000256" key="1">
    <source>
        <dbReference type="SAM" id="SignalP"/>
    </source>
</evidence>
<dbReference type="RefSeq" id="WP_118541886.1">
    <property type="nucleotide sequence ID" value="NZ_JAJEQW010000011.1"/>
</dbReference>
<name>A0AAW4WD74_9FIRM</name>
<dbReference type="EMBL" id="JAJEQW010000011">
    <property type="protein sequence ID" value="MCC2242750.1"/>
    <property type="molecule type" value="Genomic_DNA"/>
</dbReference>
<dbReference type="AlphaFoldDB" id="A0AAW4WD74"/>
<evidence type="ECO:0000313" key="2">
    <source>
        <dbReference type="EMBL" id="MCC2242750.1"/>
    </source>
</evidence>
<evidence type="ECO:0000313" key="3">
    <source>
        <dbReference type="Proteomes" id="UP001198893"/>
    </source>
</evidence>
<dbReference type="Gene3D" id="2.10.270.10">
    <property type="entry name" value="Cholin Binding"/>
    <property type="match status" value="1"/>
</dbReference>
<keyword evidence="1" id="KW-0732">Signal</keyword>
<proteinExistence type="predicted"/>
<feature type="chain" id="PRO_5043498651" evidence="1">
    <location>
        <begin position="26"/>
        <end position="224"/>
    </location>
</feature>